<dbReference type="Proteomes" id="UP001165960">
    <property type="component" value="Unassembled WGS sequence"/>
</dbReference>
<sequence>MERLQQLRRDCSDLVQQTFGLDDIHDIVLDQISSRVEIDLEMYENSLRRLTKPSACPSLALPSINLIYSSASSNPEGDTESIGCQTGGSMYH</sequence>
<protein>
    <submittedName>
        <fullName evidence="1">Uncharacterized protein</fullName>
    </submittedName>
</protein>
<accession>A0ACC2TUR8</accession>
<comment type="caution">
    <text evidence="1">The sequence shown here is derived from an EMBL/GenBank/DDBJ whole genome shotgun (WGS) entry which is preliminary data.</text>
</comment>
<gene>
    <name evidence="1" type="ORF">DSO57_1007399</name>
</gene>
<dbReference type="EMBL" id="QTSX02002151">
    <property type="protein sequence ID" value="KAJ9078364.1"/>
    <property type="molecule type" value="Genomic_DNA"/>
</dbReference>
<organism evidence="1 2">
    <name type="scientific">Entomophthora muscae</name>
    <dbReference type="NCBI Taxonomy" id="34485"/>
    <lineage>
        <taxon>Eukaryota</taxon>
        <taxon>Fungi</taxon>
        <taxon>Fungi incertae sedis</taxon>
        <taxon>Zoopagomycota</taxon>
        <taxon>Entomophthoromycotina</taxon>
        <taxon>Entomophthoromycetes</taxon>
        <taxon>Entomophthorales</taxon>
        <taxon>Entomophthoraceae</taxon>
        <taxon>Entomophthora</taxon>
    </lineage>
</organism>
<keyword evidence="2" id="KW-1185">Reference proteome</keyword>
<evidence type="ECO:0000313" key="2">
    <source>
        <dbReference type="Proteomes" id="UP001165960"/>
    </source>
</evidence>
<proteinExistence type="predicted"/>
<evidence type="ECO:0000313" key="1">
    <source>
        <dbReference type="EMBL" id="KAJ9078364.1"/>
    </source>
</evidence>
<reference evidence="1" key="1">
    <citation type="submission" date="2022-04" db="EMBL/GenBank/DDBJ databases">
        <title>Genome of the entomopathogenic fungus Entomophthora muscae.</title>
        <authorList>
            <person name="Elya C."/>
            <person name="Lovett B.R."/>
            <person name="Lee E."/>
            <person name="Macias A.M."/>
            <person name="Hajek A.E."/>
            <person name="De Bivort B.L."/>
            <person name="Kasson M.T."/>
            <person name="De Fine Licht H.H."/>
            <person name="Stajich J.E."/>
        </authorList>
    </citation>
    <scope>NUCLEOTIDE SEQUENCE</scope>
    <source>
        <strain evidence="1">Berkeley</strain>
    </source>
</reference>
<name>A0ACC2TUR8_9FUNG</name>